<keyword evidence="5 12" id="KW-0813">Transport</keyword>
<evidence type="ECO:0000256" key="4">
    <source>
        <dbReference type="ARBA" id="ARBA00016452"/>
    </source>
</evidence>
<comment type="similarity">
    <text evidence="3 12">Belongs to the CcmB/CycW/HelB family.</text>
</comment>
<dbReference type="PANTHER" id="PTHR30070:SF1">
    <property type="entry name" value="CYTOCHROME C BIOGENESIS B-RELATED"/>
    <property type="match status" value="1"/>
</dbReference>
<name>A0A7Y3RKT7_9PROT</name>
<evidence type="ECO:0000313" key="14">
    <source>
        <dbReference type="EMBL" id="NNU15913.1"/>
    </source>
</evidence>
<evidence type="ECO:0000256" key="3">
    <source>
        <dbReference type="ARBA" id="ARBA00010544"/>
    </source>
</evidence>
<keyword evidence="10 13" id="KW-1133">Transmembrane helix</keyword>
<dbReference type="GO" id="GO:0017004">
    <property type="term" value="P:cytochrome complex assembly"/>
    <property type="evidence" value="ECO:0007669"/>
    <property type="project" value="UniProtKB-KW"/>
</dbReference>
<dbReference type="InterPro" id="IPR026031">
    <property type="entry name" value="Cyt_c_CcmB_bac"/>
</dbReference>
<feature type="transmembrane region" description="Helical" evidence="13">
    <location>
        <begin position="183"/>
        <end position="205"/>
    </location>
</feature>
<dbReference type="GO" id="GO:1903607">
    <property type="term" value="P:cytochrome c biosynthetic process"/>
    <property type="evidence" value="ECO:0007669"/>
    <property type="project" value="TreeGrafter"/>
</dbReference>
<feature type="transmembrane region" description="Helical" evidence="13">
    <location>
        <begin position="153"/>
        <end position="171"/>
    </location>
</feature>
<dbReference type="PRINTS" id="PR01414">
    <property type="entry name" value="CCMBBIOGNSIS"/>
</dbReference>
<evidence type="ECO:0000256" key="8">
    <source>
        <dbReference type="ARBA" id="ARBA00022692"/>
    </source>
</evidence>
<evidence type="ECO:0000256" key="1">
    <source>
        <dbReference type="ARBA" id="ARBA00002442"/>
    </source>
</evidence>
<evidence type="ECO:0000313" key="15">
    <source>
        <dbReference type="Proteomes" id="UP000536835"/>
    </source>
</evidence>
<proteinExistence type="inferred from homology"/>
<evidence type="ECO:0000256" key="13">
    <source>
        <dbReference type="SAM" id="Phobius"/>
    </source>
</evidence>
<evidence type="ECO:0000256" key="9">
    <source>
        <dbReference type="ARBA" id="ARBA00022748"/>
    </source>
</evidence>
<protein>
    <recommendedName>
        <fullName evidence="4 12">Heme exporter protein B</fullName>
    </recommendedName>
</protein>
<dbReference type="PANTHER" id="PTHR30070">
    <property type="entry name" value="HEME EXPORTER PROTEIN B"/>
    <property type="match status" value="1"/>
</dbReference>
<evidence type="ECO:0000256" key="5">
    <source>
        <dbReference type="ARBA" id="ARBA00022448"/>
    </source>
</evidence>
<accession>A0A7Y3RKT7</accession>
<comment type="subcellular location">
    <subcellularLocation>
        <location evidence="2">Cell inner membrane</location>
        <topology evidence="2">Multi-pass membrane protein</topology>
    </subcellularLocation>
</comment>
<dbReference type="Proteomes" id="UP000536835">
    <property type="component" value="Unassembled WGS sequence"/>
</dbReference>
<keyword evidence="11 12" id="KW-0472">Membrane</keyword>
<organism evidence="14 15">
    <name type="scientific">Parvularcula mediterranea</name>
    <dbReference type="NCBI Taxonomy" id="2732508"/>
    <lineage>
        <taxon>Bacteria</taxon>
        <taxon>Pseudomonadati</taxon>
        <taxon>Pseudomonadota</taxon>
        <taxon>Alphaproteobacteria</taxon>
        <taxon>Parvularculales</taxon>
        <taxon>Parvularculaceae</taxon>
        <taxon>Parvularcula</taxon>
    </lineage>
</organism>
<comment type="function">
    <text evidence="1 12">Required for the export of heme to the periplasm for the biogenesis of c-type cytochromes.</text>
</comment>
<evidence type="ECO:0000256" key="2">
    <source>
        <dbReference type="ARBA" id="ARBA00004429"/>
    </source>
</evidence>
<keyword evidence="15" id="KW-1185">Reference proteome</keyword>
<evidence type="ECO:0000256" key="6">
    <source>
        <dbReference type="ARBA" id="ARBA00022475"/>
    </source>
</evidence>
<feature type="transmembrane region" description="Helical" evidence="13">
    <location>
        <begin position="91"/>
        <end position="117"/>
    </location>
</feature>
<feature type="transmembrane region" description="Helical" evidence="13">
    <location>
        <begin position="123"/>
        <end position="146"/>
    </location>
</feature>
<evidence type="ECO:0000256" key="7">
    <source>
        <dbReference type="ARBA" id="ARBA00022519"/>
    </source>
</evidence>
<dbReference type="EMBL" id="JABFCX010000002">
    <property type="protein sequence ID" value="NNU15913.1"/>
    <property type="molecule type" value="Genomic_DNA"/>
</dbReference>
<feature type="transmembrane region" description="Helical" evidence="13">
    <location>
        <begin position="21"/>
        <end position="40"/>
    </location>
</feature>
<gene>
    <name evidence="14" type="ORF">HK107_06200</name>
</gene>
<keyword evidence="9 12" id="KW-0201">Cytochrome c-type biogenesis</keyword>
<evidence type="ECO:0000256" key="11">
    <source>
        <dbReference type="ARBA" id="ARBA00023136"/>
    </source>
</evidence>
<keyword evidence="7 12" id="KW-0997">Cell inner membrane</keyword>
<dbReference type="Pfam" id="PF03379">
    <property type="entry name" value="CcmB"/>
    <property type="match status" value="1"/>
</dbReference>
<evidence type="ECO:0000256" key="12">
    <source>
        <dbReference type="PIRNR" id="PIRNR002764"/>
    </source>
</evidence>
<dbReference type="PIRSF" id="PIRSF002764">
    <property type="entry name" value="CcmB"/>
    <property type="match status" value="1"/>
</dbReference>
<sequence>MSPRMALFLREAALRARQGGWAVGAGLFLILGGLAPLAIGNERELLAEAGPGLLWLILGVSVFLGVEGLFEDDLTSGAFEQFILSRSSLAEVMLVKLGVAWVFLLIPLLVAAPILLLAYEASLAGILALILASPGLVFTAGVVSALSSGQRRGAPLLVFCAMPLIIPALVFGPQAGTGGLVPFLILAAYSLQAIAICPFLSAAAIRLQLT</sequence>
<reference evidence="14 15" key="1">
    <citation type="submission" date="2020-05" db="EMBL/GenBank/DDBJ databases">
        <title>Parvularcula mediterraneae sp. nov., isolated from polypropylene straw from shallow seawater of the seashore of Laganas in Zakynthos island, Greece.</title>
        <authorList>
            <person name="Szabo I."/>
            <person name="Al-Omari J."/>
            <person name="Rado J."/>
            <person name="Szerdahelyi G.S."/>
        </authorList>
    </citation>
    <scope>NUCLEOTIDE SEQUENCE [LARGE SCALE GENOMIC DNA]</scope>
    <source>
        <strain evidence="14 15">ZS-1/3</strain>
    </source>
</reference>
<dbReference type="GO" id="GO:0015232">
    <property type="term" value="F:heme transmembrane transporter activity"/>
    <property type="evidence" value="ECO:0007669"/>
    <property type="project" value="InterPro"/>
</dbReference>
<dbReference type="RefSeq" id="WP_173197738.1">
    <property type="nucleotide sequence ID" value="NZ_JABFCX010000002.1"/>
</dbReference>
<keyword evidence="6 12" id="KW-1003">Cell membrane</keyword>
<dbReference type="AlphaFoldDB" id="A0A7Y3RKT7"/>
<comment type="caution">
    <text evidence="14">The sequence shown here is derived from an EMBL/GenBank/DDBJ whole genome shotgun (WGS) entry which is preliminary data.</text>
</comment>
<keyword evidence="8 13" id="KW-0812">Transmembrane</keyword>
<feature type="transmembrane region" description="Helical" evidence="13">
    <location>
        <begin position="52"/>
        <end position="70"/>
    </location>
</feature>
<evidence type="ECO:0000256" key="10">
    <source>
        <dbReference type="ARBA" id="ARBA00022989"/>
    </source>
</evidence>
<dbReference type="InterPro" id="IPR003544">
    <property type="entry name" value="Cyt_c_biogenesis_CcmB"/>
</dbReference>
<dbReference type="GO" id="GO:0005886">
    <property type="term" value="C:plasma membrane"/>
    <property type="evidence" value="ECO:0007669"/>
    <property type="project" value="UniProtKB-SubCell"/>
</dbReference>